<dbReference type="PANTHER" id="PTHR23155:SF1152">
    <property type="entry name" value="AAA+ ATPASE DOMAIN-CONTAINING PROTEIN"/>
    <property type="match status" value="1"/>
</dbReference>
<keyword evidence="11" id="KW-0067">ATP-binding</keyword>
<dbReference type="EMBL" id="OX459122">
    <property type="protein sequence ID" value="CAI9107275.1"/>
    <property type="molecule type" value="Genomic_DNA"/>
</dbReference>
<dbReference type="GO" id="GO:0051607">
    <property type="term" value="P:defense response to virus"/>
    <property type="evidence" value="ECO:0007669"/>
    <property type="project" value="UniProtKB-ARBA"/>
</dbReference>
<evidence type="ECO:0000256" key="5">
    <source>
        <dbReference type="ARBA" id="ARBA00022490"/>
    </source>
</evidence>
<evidence type="ECO:0000256" key="13">
    <source>
        <dbReference type="SAM" id="Coils"/>
    </source>
</evidence>
<organism evidence="15 16">
    <name type="scientific">Oldenlandia corymbosa var. corymbosa</name>
    <dbReference type="NCBI Taxonomy" id="529605"/>
    <lineage>
        <taxon>Eukaryota</taxon>
        <taxon>Viridiplantae</taxon>
        <taxon>Streptophyta</taxon>
        <taxon>Embryophyta</taxon>
        <taxon>Tracheophyta</taxon>
        <taxon>Spermatophyta</taxon>
        <taxon>Magnoliopsida</taxon>
        <taxon>eudicotyledons</taxon>
        <taxon>Gunneridae</taxon>
        <taxon>Pentapetalae</taxon>
        <taxon>asterids</taxon>
        <taxon>lamiids</taxon>
        <taxon>Gentianales</taxon>
        <taxon>Rubiaceae</taxon>
        <taxon>Rubioideae</taxon>
        <taxon>Spermacoceae</taxon>
        <taxon>Hedyotis-Oldenlandia complex</taxon>
        <taxon>Oldenlandia</taxon>
    </lineage>
</organism>
<gene>
    <name evidence="15" type="ORF">OLC1_LOCUS15628</name>
</gene>
<accession>A0AAV1DHE4</accession>
<dbReference type="InterPro" id="IPR021929">
    <property type="entry name" value="R1A-like_N"/>
</dbReference>
<evidence type="ECO:0000313" key="16">
    <source>
        <dbReference type="Proteomes" id="UP001161247"/>
    </source>
</evidence>
<evidence type="ECO:0000256" key="6">
    <source>
        <dbReference type="ARBA" id="ARBA00022614"/>
    </source>
</evidence>
<evidence type="ECO:0000256" key="2">
    <source>
        <dbReference type="ARBA" id="ARBA00004170"/>
    </source>
</evidence>
<evidence type="ECO:0000256" key="9">
    <source>
        <dbReference type="ARBA" id="ARBA00022741"/>
    </source>
</evidence>
<dbReference type="InterPro" id="IPR058922">
    <property type="entry name" value="WHD_DRP"/>
</dbReference>
<name>A0AAV1DHE4_OLDCO</name>
<evidence type="ECO:0000256" key="10">
    <source>
        <dbReference type="ARBA" id="ARBA00022821"/>
    </source>
</evidence>
<dbReference type="FunFam" id="3.40.50.300:FF:001091">
    <property type="entry name" value="Probable disease resistance protein At1g61300"/>
    <property type="match status" value="1"/>
</dbReference>
<dbReference type="PRINTS" id="PR00364">
    <property type="entry name" value="DISEASERSIST"/>
</dbReference>
<dbReference type="InterPro" id="IPR027417">
    <property type="entry name" value="P-loop_NTPase"/>
</dbReference>
<keyword evidence="7" id="KW-0381">Hypersensitive response</keyword>
<dbReference type="InterPro" id="IPR042197">
    <property type="entry name" value="Apaf_helical"/>
</dbReference>
<protein>
    <submittedName>
        <fullName evidence="15">OLC1v1006594C1</fullName>
    </submittedName>
</protein>
<evidence type="ECO:0000256" key="7">
    <source>
        <dbReference type="ARBA" id="ARBA00022667"/>
    </source>
</evidence>
<comment type="similarity">
    <text evidence="4">Belongs to the disease resistance NB-LRR family.</text>
</comment>
<evidence type="ECO:0000256" key="8">
    <source>
        <dbReference type="ARBA" id="ARBA00022737"/>
    </source>
</evidence>
<dbReference type="GO" id="GO:0005737">
    <property type="term" value="C:cytoplasm"/>
    <property type="evidence" value="ECO:0007669"/>
    <property type="project" value="UniProtKB-SubCell"/>
</dbReference>
<dbReference type="Pfam" id="PF12061">
    <property type="entry name" value="NB-LRR"/>
    <property type="match status" value="1"/>
</dbReference>
<dbReference type="FunFam" id="1.10.10.10:FF:000322">
    <property type="entry name" value="Probable disease resistance protein At1g63360"/>
    <property type="match status" value="2"/>
</dbReference>
<dbReference type="InterPro" id="IPR032675">
    <property type="entry name" value="LRR_dom_sf"/>
</dbReference>
<dbReference type="InterPro" id="IPR003593">
    <property type="entry name" value="AAA+_ATPase"/>
</dbReference>
<evidence type="ECO:0000259" key="14">
    <source>
        <dbReference type="SMART" id="SM00382"/>
    </source>
</evidence>
<dbReference type="Gene3D" id="3.80.10.10">
    <property type="entry name" value="Ribonuclease Inhibitor"/>
    <property type="match status" value="2"/>
</dbReference>
<dbReference type="Proteomes" id="UP001161247">
    <property type="component" value="Chromosome 5"/>
</dbReference>
<dbReference type="Gene3D" id="1.20.5.4130">
    <property type="match status" value="1"/>
</dbReference>
<dbReference type="CDD" id="cd14798">
    <property type="entry name" value="RX-CC_like"/>
    <property type="match status" value="1"/>
</dbReference>
<dbReference type="GO" id="GO:0043531">
    <property type="term" value="F:ADP binding"/>
    <property type="evidence" value="ECO:0007669"/>
    <property type="project" value="InterPro"/>
</dbReference>
<feature type="domain" description="AAA+ ATPase" evidence="14">
    <location>
        <begin position="521"/>
        <end position="674"/>
    </location>
</feature>
<dbReference type="InterPro" id="IPR036388">
    <property type="entry name" value="WH-like_DNA-bd_sf"/>
</dbReference>
<keyword evidence="8" id="KW-0677">Repeat</keyword>
<evidence type="ECO:0000313" key="15">
    <source>
        <dbReference type="EMBL" id="CAI9107275.1"/>
    </source>
</evidence>
<dbReference type="InterPro" id="IPR002182">
    <property type="entry name" value="NB-ARC"/>
</dbReference>
<evidence type="ECO:0000256" key="11">
    <source>
        <dbReference type="ARBA" id="ARBA00022840"/>
    </source>
</evidence>
<evidence type="ECO:0000256" key="12">
    <source>
        <dbReference type="ARBA" id="ARBA00023054"/>
    </source>
</evidence>
<dbReference type="InterPro" id="IPR044974">
    <property type="entry name" value="Disease_R_plants"/>
</dbReference>
<keyword evidence="16" id="KW-1185">Reference proteome</keyword>
<dbReference type="Pfam" id="PF23559">
    <property type="entry name" value="WHD_DRP"/>
    <property type="match status" value="2"/>
</dbReference>
<comment type="subcellular location">
    <subcellularLocation>
        <location evidence="3">Cytoplasm</location>
    </subcellularLocation>
    <subcellularLocation>
        <location evidence="2">Membrane</location>
        <topology evidence="2">Peripheral membrane protein</topology>
    </subcellularLocation>
</comment>
<dbReference type="Gene3D" id="1.10.8.430">
    <property type="entry name" value="Helical domain of apoptotic protease-activating factors"/>
    <property type="match status" value="2"/>
</dbReference>
<reference evidence="15" key="1">
    <citation type="submission" date="2023-03" db="EMBL/GenBank/DDBJ databases">
        <authorList>
            <person name="Julca I."/>
        </authorList>
    </citation>
    <scope>NUCLEOTIDE SEQUENCE</scope>
</reference>
<keyword evidence="5" id="KW-0963">Cytoplasm</keyword>
<dbReference type="PANTHER" id="PTHR23155">
    <property type="entry name" value="DISEASE RESISTANCE PROTEIN RP"/>
    <property type="match status" value="1"/>
</dbReference>
<keyword evidence="9" id="KW-0547">Nucleotide-binding</keyword>
<evidence type="ECO:0000256" key="3">
    <source>
        <dbReference type="ARBA" id="ARBA00004496"/>
    </source>
</evidence>
<comment type="function">
    <text evidence="1">Confers resistance to late blight (Phytophthora infestans) races carrying the avirulence gene Avr1. Resistance proteins guard the plant against pathogens that contain an appropriate avirulence protein via an indirect interaction with this avirulence protein. That triggers a defense system including the hypersensitive response, which restricts the pathogen growth.</text>
</comment>
<dbReference type="SMART" id="SM00382">
    <property type="entry name" value="AAA"/>
    <property type="match status" value="2"/>
</dbReference>
<evidence type="ECO:0000256" key="4">
    <source>
        <dbReference type="ARBA" id="ARBA00008894"/>
    </source>
</evidence>
<dbReference type="Gene3D" id="3.40.50.300">
    <property type="entry name" value="P-loop containing nucleotide triphosphate hydrolases"/>
    <property type="match status" value="2"/>
</dbReference>
<dbReference type="GO" id="GO:0005524">
    <property type="term" value="F:ATP binding"/>
    <property type="evidence" value="ECO:0007669"/>
    <property type="project" value="UniProtKB-KW"/>
</dbReference>
<keyword evidence="6" id="KW-0433">Leucine-rich repeat</keyword>
<evidence type="ECO:0000256" key="1">
    <source>
        <dbReference type="ARBA" id="ARBA00002074"/>
    </source>
</evidence>
<keyword evidence="12 13" id="KW-0175">Coiled coil</keyword>
<dbReference type="GO" id="GO:0009626">
    <property type="term" value="P:plant-type hypersensitive response"/>
    <property type="evidence" value="ECO:0007669"/>
    <property type="project" value="UniProtKB-KW"/>
</dbReference>
<dbReference type="Gene3D" id="1.10.10.10">
    <property type="entry name" value="Winged helix-like DNA-binding domain superfamily/Winged helix DNA-binding domain"/>
    <property type="match status" value="2"/>
</dbReference>
<dbReference type="GO" id="GO:0016020">
    <property type="term" value="C:membrane"/>
    <property type="evidence" value="ECO:0007669"/>
    <property type="project" value="UniProtKB-SubCell"/>
</dbReference>
<dbReference type="SUPFAM" id="SSF52058">
    <property type="entry name" value="L domain-like"/>
    <property type="match status" value="2"/>
</dbReference>
<dbReference type="InterPro" id="IPR038005">
    <property type="entry name" value="RX-like_CC"/>
</dbReference>
<dbReference type="Pfam" id="PF00931">
    <property type="entry name" value="NB-ARC"/>
    <property type="match status" value="2"/>
</dbReference>
<proteinExistence type="inferred from homology"/>
<sequence>MASNITAYIDSVLHNLQLLVQKTVRSSNVNKHYLECMLNHLRFMLKNLKMFALSTGQLEDDMEDTVCRIAKFVDTLYNLVSGGRARFAGHVEVIHYFSEQANKCYFQQILVDYQSSFRDYAFLKRAMNALEEQILFLKSFILFATRDVVESKENLLLAHAGEVTIDAAFLFLKDRPYVYNEFSEFLYIPLRVQEEMLSEISTLIQKIQPIDPRVCMIYTKALDSSKLVTRLLCAAESIIDVRIAPKEFISSFLGVLWELLSSGHPVTVPIPVKGQLQELYEGLRFLRIKLFGQKQPNVFDVKMKEDIRDLMCDAGVLIFPFYQTQVQLDLELLQHLVEAIQVIRAKFGDKDPKVPKSSTQLAFLDFLLERLMELTTNEADLDAKTHTQTIRNELIHLRSFLGDTVELQNNDQEEIEALWGRVLEVAFKVEDIINYLMVGNIPQYASTLSHSIMKDIGNIWTEVQVKAPGIKLKREGIKVKEVTMTNRNVPSITPSINANMVVGFHQEAISIIDRLTRGAKKLQVVSIVGRPGIGKTTLAEKVYNDPCITYHFSACALTTVSQTIDSKRVLLELLKQVAPDKCSLIITSETTADDVANQLRRSLKQKRYLIVLDDIWEAKAWHSLQQAFPDDSMGSRILLTSRSYEVAPSDMLDEKPHELRPLNEEESLELFQMKSSAGSAESPALGDLRRQILQVCKGLPLKIVVVAGLLKSSEPEEWNKVLESLSSSNVSESFKDTLELSYRHLPEHLKPCLLYLATFREDQQVSVKRLLYLWMAEGFIRKVEMKRLLDVAEEYLNDLIGRSLVMVTKKKSTGGIRTCRIHDLLHEFCSQKVQVEHFFHFLQGDEDELSLVKEPRHPWRLSMNSGFELLLNSKIYWFRVCSLRVCVFYKTLQENISVMYLRIWRYLRVLDLEEVKVYGEIPSEIGLLVLLAMFAIGSYGVRIPTSVGDLSNLETLIISGYYGEEDFCLPITFWNLKKLKHLYMKLHFRGGLPIENLDDSCYLYELDRISGVIFPHDWRMERVVKMFPNIRKLKCRIRGFDDNHAGKLVQIAAPVSLCQLKSLNISVDYNKLPEGIMFELSFPANLKKLSLSGIPLSKKCLSSIGKLPNLEVLKLEGIVFEGDTWAMEEEEFYKLRILKLNSRWLHWWNAPDDQVMCLEDLELSDCLVLKEMPSCLGTLETLQMIKVIHCGVVVETLVKKIEDLQVEFGNSDLKVMIQSRRKNLEHDKRWTSFLANIGNSVRRVAKLIDSYRVDSGGGRELIMYFVEKTTEWKPSLLAAAGQSNSFSTDEMLETIGYYEQNVADYLDRLFLIAQSLQDEMKALGEQMIFLKSFILFATQGGNVKPIQDLLAHAGAVTIEAAYILLKDGAYQYDGTLSGSYHIPENVSEGMLSKIQALIGKIKPTDPRACEIYAKSLHSSKSATSLPCVTNRIDVVLPPKELFGCFLFVLWELLPLDHPMKDLIPVKDLFPVKDQLQELYEGLRFLRMKLFWQKQANIFPVNVKEEIRDLMCDAGVFIFPLYQAQAQVDLNLLENLLEALKDVEGRFEEKDPEVPKSSTHLAFLDFLLEELMELTISDASSKSHAETIRNELSNLRSLLAHVVESPNHDKQEIQDLWVRGLEVAFKVERIINYLLAGDIPQHHISTLFDSIVIDIRNILQEIEEIIKRQKVTRRTNSRVRSTTTTTTPSIAKRQVVGFDHDAESVINRLKNRAMEKLQIVSIVGMSGIGKTTLAEKVYDHPSIFYHFSARAITGVSQKFDRKRVLLELLNQVNHTQGSLTYLIVLDDIWDADAWSGLKLAFPDDRNGSRILLTTRKQEAVAELDKTPHKLRSLNEKESFKLFRMKLSTASAESPALDTNFRRQVFQISNGLPLDIGTVAGLLNSTAPKEWNKVLETLRSRNSTSKDKLELSYSNLPEHLKQCLLYLATSREDQQVSVKRLLYLWMAEGFIRKAEMKRALDVAEGYLNDLTVRNLLMVTKNRSRGGKRTCRIHDLLRECCLQKVQDEPFFHFIEGGYEALSAFKEPRHPWRLCINSGFEHVLDSKVYWPRLRSLRVSLNNKPMKTKISVMHLRIWKFVRVLDLEQMELCAEIPSEIRLLVLLAFFAIRGYSLKIPDTIGGLSNLETLIIGELSSDKELSLPVTVRNLQKLKHLYMNGVAPGVLHIDNLDHNSPCSSWEFLDRVSGVILPSDWRMERVMKMFPNIRKLKCRIQGFDNSHAGKLVQIAALVSLAQLKSLNMSVDKSGKPEGIKFELSFPANLEKLSLSGIPLSKKCLSSIGKLPNLGVLKLEGTDFEGDTLTMEEEEFSELRILELSNSRWLKSWSASEDQLRSLEELELRDCLFLNHLPSCLETCPALQMIKVIRCPKVVERVKQIEELQEEFGNSDLKVII</sequence>
<keyword evidence="10" id="KW-0611">Plant defense</keyword>
<dbReference type="SUPFAM" id="SSF52540">
    <property type="entry name" value="P-loop containing nucleoside triphosphate hydrolases"/>
    <property type="match status" value="2"/>
</dbReference>
<feature type="coiled-coil region" evidence="13">
    <location>
        <begin position="1522"/>
        <end position="1549"/>
    </location>
</feature>
<feature type="domain" description="AAA+ ATPase" evidence="14">
    <location>
        <begin position="1715"/>
        <end position="1835"/>
    </location>
</feature>